<dbReference type="GO" id="GO:0009253">
    <property type="term" value="P:peptidoglycan catabolic process"/>
    <property type="evidence" value="ECO:0007669"/>
    <property type="project" value="InterPro"/>
</dbReference>
<dbReference type="SUPFAM" id="SSF53187">
    <property type="entry name" value="Zn-dependent exopeptidases"/>
    <property type="match status" value="1"/>
</dbReference>
<feature type="transmembrane region" description="Helical" evidence="2">
    <location>
        <begin position="24"/>
        <end position="44"/>
    </location>
</feature>
<evidence type="ECO:0000313" key="4">
    <source>
        <dbReference type="EMBL" id="VYT99967.1"/>
    </source>
</evidence>
<dbReference type="AlphaFoldDB" id="A0A6N3BBN7"/>
<dbReference type="InterPro" id="IPR050695">
    <property type="entry name" value="N-acetylmuramoyl_amidase_3"/>
</dbReference>
<evidence type="ECO:0000259" key="3">
    <source>
        <dbReference type="SMART" id="SM00646"/>
    </source>
</evidence>
<organism evidence="4">
    <name type="scientific">Clostridium tertium</name>
    <dbReference type="NCBI Taxonomy" id="1559"/>
    <lineage>
        <taxon>Bacteria</taxon>
        <taxon>Bacillati</taxon>
        <taxon>Bacillota</taxon>
        <taxon>Clostridia</taxon>
        <taxon>Eubacteriales</taxon>
        <taxon>Clostridiaceae</taxon>
        <taxon>Clostridium</taxon>
    </lineage>
</organism>
<protein>
    <submittedName>
        <fullName evidence="4">N-acetylmuramoyl-L-alanine amidase LytC</fullName>
        <ecNumber evidence="4">3.5.1.28</ecNumber>
    </submittedName>
</protein>
<dbReference type="InterPro" id="IPR002508">
    <property type="entry name" value="MurNAc-LAA_cat"/>
</dbReference>
<evidence type="ECO:0000256" key="1">
    <source>
        <dbReference type="ARBA" id="ARBA00022801"/>
    </source>
</evidence>
<dbReference type="Gene3D" id="3.40.630.40">
    <property type="entry name" value="Zn-dependent exopeptidases"/>
    <property type="match status" value="1"/>
</dbReference>
<feature type="domain" description="MurNAc-LAA" evidence="3">
    <location>
        <begin position="132"/>
        <end position="248"/>
    </location>
</feature>
<sequence>MNIPSFDLANKRKLLYKRKRRRKIIFRLTLLFTLIFCLSVYFILNSKGLINKKVTFAPSKEKDFIVCIDAGHGDFDIGSKGLSGSLEKDIVLNITLKLGELLEKENIKVVYTRTNDSLSWVDDANDSLKERIRISEAFNSDLFISIHCNSNYDNTSAKGIETWYKASDEKSKAFAENIQLSLENLNYTDNRGVKTYVKKEDALAVVELNSATSALVELGFLSNSLDERYLTLDSNQDKIAKALKEGIVEQLTINN</sequence>
<proteinExistence type="predicted"/>
<dbReference type="PANTHER" id="PTHR30404:SF0">
    <property type="entry name" value="N-ACETYLMURAMOYL-L-ALANINE AMIDASE AMIC"/>
    <property type="match status" value="1"/>
</dbReference>
<reference evidence="4" key="1">
    <citation type="submission" date="2019-11" db="EMBL/GenBank/DDBJ databases">
        <authorList>
            <person name="Feng L."/>
        </authorList>
    </citation>
    <scope>NUCLEOTIDE SEQUENCE</scope>
    <source>
        <strain evidence="4">CTertiumLFYP3</strain>
    </source>
</reference>
<keyword evidence="2" id="KW-0812">Transmembrane</keyword>
<dbReference type="GO" id="GO:0008745">
    <property type="term" value="F:N-acetylmuramoyl-L-alanine amidase activity"/>
    <property type="evidence" value="ECO:0007669"/>
    <property type="project" value="UniProtKB-EC"/>
</dbReference>
<dbReference type="PANTHER" id="PTHR30404">
    <property type="entry name" value="N-ACETYLMURAMOYL-L-ALANINE AMIDASE"/>
    <property type="match status" value="1"/>
</dbReference>
<evidence type="ECO:0000256" key="2">
    <source>
        <dbReference type="SAM" id="Phobius"/>
    </source>
</evidence>
<dbReference type="EC" id="3.5.1.28" evidence="4"/>
<dbReference type="Pfam" id="PF01520">
    <property type="entry name" value="Amidase_3"/>
    <property type="match status" value="1"/>
</dbReference>
<dbReference type="EMBL" id="CACRTO010000013">
    <property type="protein sequence ID" value="VYT99967.1"/>
    <property type="molecule type" value="Genomic_DNA"/>
</dbReference>
<name>A0A6N3BBN7_9CLOT</name>
<gene>
    <name evidence="4" type="primary">lytC_2</name>
    <name evidence="4" type="ORF">CTLFYP3_01219</name>
</gene>
<keyword evidence="2" id="KW-1133">Transmembrane helix</keyword>
<dbReference type="SMART" id="SM00646">
    <property type="entry name" value="Ami_3"/>
    <property type="match status" value="1"/>
</dbReference>
<dbReference type="GO" id="GO:0030288">
    <property type="term" value="C:outer membrane-bounded periplasmic space"/>
    <property type="evidence" value="ECO:0007669"/>
    <property type="project" value="TreeGrafter"/>
</dbReference>
<dbReference type="RefSeq" id="WP_156625737.1">
    <property type="nucleotide sequence ID" value="NZ_CACRTO010000013.1"/>
</dbReference>
<accession>A0A6N3BBN7</accession>
<keyword evidence="1 4" id="KW-0378">Hydrolase</keyword>
<dbReference type="CDD" id="cd02696">
    <property type="entry name" value="MurNAc-LAA"/>
    <property type="match status" value="1"/>
</dbReference>
<keyword evidence="2" id="KW-0472">Membrane</keyword>